<name>A0A1H1G6Q6_9PSED</name>
<dbReference type="PROSITE" id="PS51257">
    <property type="entry name" value="PROKAR_LIPOPROTEIN"/>
    <property type="match status" value="1"/>
</dbReference>
<evidence type="ECO:0008006" key="3">
    <source>
        <dbReference type="Google" id="ProtNLM"/>
    </source>
</evidence>
<dbReference type="Proteomes" id="UP000199570">
    <property type="component" value="Unassembled WGS sequence"/>
</dbReference>
<keyword evidence="2" id="KW-1185">Reference proteome</keyword>
<gene>
    <name evidence="1" type="ORF">SAMN04490195_3122</name>
</gene>
<evidence type="ECO:0000313" key="1">
    <source>
        <dbReference type="EMBL" id="SDR08729.1"/>
    </source>
</evidence>
<accession>A0A1H1G6Q6</accession>
<protein>
    <recommendedName>
        <fullName evidence="3">Lipoprotein</fullName>
    </recommendedName>
</protein>
<dbReference type="EMBL" id="FNKJ01000003">
    <property type="protein sequence ID" value="SDR08729.1"/>
    <property type="molecule type" value="Genomic_DNA"/>
</dbReference>
<organism evidence="1 2">
    <name type="scientific">Pseudomonas moorei</name>
    <dbReference type="NCBI Taxonomy" id="395599"/>
    <lineage>
        <taxon>Bacteria</taxon>
        <taxon>Pseudomonadati</taxon>
        <taxon>Pseudomonadota</taxon>
        <taxon>Gammaproteobacteria</taxon>
        <taxon>Pseudomonadales</taxon>
        <taxon>Pseudomonadaceae</taxon>
        <taxon>Pseudomonas</taxon>
    </lineage>
</organism>
<sequence length="50" mass="5736">MKRTTALILALSTTLLLGGCWPYWHDHDGHGHDHGRYYGGERGGEEYHRN</sequence>
<dbReference type="AlphaFoldDB" id="A0A1H1G6Q6"/>
<reference evidence="2" key="1">
    <citation type="submission" date="2016-10" db="EMBL/GenBank/DDBJ databases">
        <authorList>
            <person name="Varghese N."/>
            <person name="Submissions S."/>
        </authorList>
    </citation>
    <scope>NUCLEOTIDE SEQUENCE [LARGE SCALE GENOMIC DNA]</scope>
    <source>
        <strain evidence="2">BS3775</strain>
    </source>
</reference>
<dbReference type="RefSeq" id="WP_159437813.1">
    <property type="nucleotide sequence ID" value="NZ_FNKJ01000003.1"/>
</dbReference>
<proteinExistence type="predicted"/>
<evidence type="ECO:0000313" key="2">
    <source>
        <dbReference type="Proteomes" id="UP000199570"/>
    </source>
</evidence>